<evidence type="ECO:0000313" key="2">
    <source>
        <dbReference type="EMBL" id="MBC2666568.1"/>
    </source>
</evidence>
<dbReference type="EMBL" id="JACLAW010000010">
    <property type="protein sequence ID" value="MBC2666568.1"/>
    <property type="molecule type" value="Genomic_DNA"/>
</dbReference>
<comment type="caution">
    <text evidence="2">The sequence shown here is derived from an EMBL/GenBank/DDBJ whole genome shotgun (WGS) entry which is preliminary data.</text>
</comment>
<organism evidence="2 3">
    <name type="scientific">Novosphingobium flavum</name>
    <dbReference type="NCBI Taxonomy" id="1778672"/>
    <lineage>
        <taxon>Bacteria</taxon>
        <taxon>Pseudomonadati</taxon>
        <taxon>Pseudomonadota</taxon>
        <taxon>Alphaproteobacteria</taxon>
        <taxon>Sphingomonadales</taxon>
        <taxon>Sphingomonadaceae</taxon>
        <taxon>Novosphingobium</taxon>
    </lineage>
</organism>
<dbReference type="Proteomes" id="UP000566813">
    <property type="component" value="Unassembled WGS sequence"/>
</dbReference>
<accession>A0A7X1KMP3</accession>
<protein>
    <submittedName>
        <fullName evidence="2">GNAT family N-acetyltransferase</fullName>
    </submittedName>
</protein>
<proteinExistence type="predicted"/>
<dbReference type="InterPro" id="IPR016181">
    <property type="entry name" value="Acyl_CoA_acyltransferase"/>
</dbReference>
<gene>
    <name evidence="2" type="ORF">H7F51_13670</name>
</gene>
<evidence type="ECO:0000313" key="3">
    <source>
        <dbReference type="Proteomes" id="UP000566813"/>
    </source>
</evidence>
<sequence length="383" mass="41489">MARLLHLESGEVPARGAPRAALRRVGRAELASGEAIARWDALAARASEPNPFFEAWYLLPSLAALDPGDEAEIWVLEDDAEGWLGLIPLARSARYYRYPFPNVANWLHANAFLGAPLVAKGHETAFWQELLGALDHAGGAALFLHLAGLPLDGPLAAALRGVAGSEHRALGVVHREERAMLEAGASAEAYLEAALSGKKRKELRRQHARLSEQGELLFQRSNDAAGLDGWTAQFLALEASGWKGEAGSALASSQRTAGLFRQALAGAAARGRLERLTLSLDGRPIAMLASFITPPGAFSYKTAFAEEFARFSPGVLLQRENLALLERPGIEWCDSCAAADHPMIDHLWRERRAIGRISLAIGSPLRRALFSLILRAERARARP</sequence>
<keyword evidence="3" id="KW-1185">Reference proteome</keyword>
<dbReference type="Pfam" id="PF13480">
    <property type="entry name" value="Acetyltransf_6"/>
    <property type="match status" value="1"/>
</dbReference>
<dbReference type="InterPro" id="IPR038740">
    <property type="entry name" value="BioF2-like_GNAT_dom"/>
</dbReference>
<evidence type="ECO:0000259" key="1">
    <source>
        <dbReference type="Pfam" id="PF13480"/>
    </source>
</evidence>
<dbReference type="SUPFAM" id="SSF55729">
    <property type="entry name" value="Acyl-CoA N-acyltransferases (Nat)"/>
    <property type="match status" value="1"/>
</dbReference>
<dbReference type="AlphaFoldDB" id="A0A7X1KMP3"/>
<reference evidence="2 3" key="1">
    <citation type="submission" date="2020-08" db="EMBL/GenBank/DDBJ databases">
        <title>The genome sequence of type strain Novosphingobium flavum NBRC 111647.</title>
        <authorList>
            <person name="Liu Y."/>
        </authorList>
    </citation>
    <scope>NUCLEOTIDE SEQUENCE [LARGE SCALE GENOMIC DNA]</scope>
    <source>
        <strain evidence="2 3">NBRC 111647</strain>
    </source>
</reference>
<feature type="domain" description="BioF2-like acetyltransferase" evidence="1">
    <location>
        <begin position="198"/>
        <end position="339"/>
    </location>
</feature>
<name>A0A7X1KMP3_9SPHN</name>
<dbReference type="GO" id="GO:0016740">
    <property type="term" value="F:transferase activity"/>
    <property type="evidence" value="ECO:0007669"/>
    <property type="project" value="UniProtKB-KW"/>
</dbReference>
<keyword evidence="2" id="KW-0808">Transferase</keyword>
<dbReference type="RefSeq" id="WP_185664866.1">
    <property type="nucleotide sequence ID" value="NZ_JACLAW010000010.1"/>
</dbReference>